<evidence type="ECO:0000313" key="2">
    <source>
        <dbReference type="Proteomes" id="UP001057402"/>
    </source>
</evidence>
<dbReference type="Proteomes" id="UP001057402">
    <property type="component" value="Chromosome 5"/>
</dbReference>
<keyword evidence="2" id="KW-1185">Reference proteome</keyword>
<organism evidence="1 2">
    <name type="scientific">Melastoma candidum</name>
    <dbReference type="NCBI Taxonomy" id="119954"/>
    <lineage>
        <taxon>Eukaryota</taxon>
        <taxon>Viridiplantae</taxon>
        <taxon>Streptophyta</taxon>
        <taxon>Embryophyta</taxon>
        <taxon>Tracheophyta</taxon>
        <taxon>Spermatophyta</taxon>
        <taxon>Magnoliopsida</taxon>
        <taxon>eudicotyledons</taxon>
        <taxon>Gunneridae</taxon>
        <taxon>Pentapetalae</taxon>
        <taxon>rosids</taxon>
        <taxon>malvids</taxon>
        <taxon>Myrtales</taxon>
        <taxon>Melastomataceae</taxon>
        <taxon>Melastomatoideae</taxon>
        <taxon>Melastomateae</taxon>
        <taxon>Melastoma</taxon>
    </lineage>
</organism>
<sequence>MDNMQPSPTMSLLGIKDKVESTGIHFSRVDDIDEGDKLLGLGPDEMMRLDEFLLQDKGIDLDMGLEGFKHGKPTETEKDVVTASYGESNGNNNSSSSSVNDWFDWEWMTRKDEEASDNNSSKGSQFMFM</sequence>
<protein>
    <submittedName>
        <fullName evidence="1">Uncharacterized protein</fullName>
    </submittedName>
</protein>
<proteinExistence type="predicted"/>
<gene>
    <name evidence="1" type="ORF">MLD38_017965</name>
</gene>
<name>A0ACB9QRT0_9MYRT</name>
<comment type="caution">
    <text evidence="1">The sequence shown here is derived from an EMBL/GenBank/DDBJ whole genome shotgun (WGS) entry which is preliminary data.</text>
</comment>
<evidence type="ECO:0000313" key="1">
    <source>
        <dbReference type="EMBL" id="KAI4369537.1"/>
    </source>
</evidence>
<dbReference type="EMBL" id="CM042884">
    <property type="protein sequence ID" value="KAI4369537.1"/>
    <property type="molecule type" value="Genomic_DNA"/>
</dbReference>
<reference evidence="2" key="1">
    <citation type="journal article" date="2023" name="Front. Plant Sci.">
        <title>Chromosomal-level genome assembly of Melastoma candidum provides insights into trichome evolution.</title>
        <authorList>
            <person name="Zhong Y."/>
            <person name="Wu W."/>
            <person name="Sun C."/>
            <person name="Zou P."/>
            <person name="Liu Y."/>
            <person name="Dai S."/>
            <person name="Zhou R."/>
        </authorList>
    </citation>
    <scope>NUCLEOTIDE SEQUENCE [LARGE SCALE GENOMIC DNA]</scope>
</reference>
<accession>A0ACB9QRT0</accession>